<dbReference type="GO" id="GO:0005886">
    <property type="term" value="C:plasma membrane"/>
    <property type="evidence" value="ECO:0007669"/>
    <property type="project" value="TreeGrafter"/>
</dbReference>
<dbReference type="InterPro" id="IPR036890">
    <property type="entry name" value="HATPase_C_sf"/>
</dbReference>
<comment type="catalytic activity">
    <reaction evidence="1">
        <text>ATP + protein L-histidine = ADP + protein N-phospho-L-histidine.</text>
        <dbReference type="EC" id="2.7.13.3"/>
    </reaction>
</comment>
<dbReference type="GO" id="GO:0004673">
    <property type="term" value="F:protein histidine kinase activity"/>
    <property type="evidence" value="ECO:0007669"/>
    <property type="project" value="UniProtKB-EC"/>
</dbReference>
<dbReference type="SMART" id="SM00387">
    <property type="entry name" value="HATPase_c"/>
    <property type="match status" value="1"/>
</dbReference>
<feature type="domain" description="Histidine kinase/HSP90-like ATPase" evidence="7">
    <location>
        <begin position="196"/>
        <end position="312"/>
    </location>
</feature>
<feature type="compositionally biased region" description="Low complexity" evidence="6">
    <location>
        <begin position="381"/>
        <end position="416"/>
    </location>
</feature>
<comment type="caution">
    <text evidence="8">The sequence shown here is derived from an EMBL/GenBank/DDBJ whole genome shotgun (WGS) entry which is preliminary data.</text>
</comment>
<dbReference type="InterPro" id="IPR003594">
    <property type="entry name" value="HATPase_dom"/>
</dbReference>
<dbReference type="Gene3D" id="3.30.565.10">
    <property type="entry name" value="Histidine kinase-like ATPase, C-terminal domain"/>
    <property type="match status" value="1"/>
</dbReference>
<dbReference type="PANTHER" id="PTHR45436">
    <property type="entry name" value="SENSOR HISTIDINE KINASE YKOH"/>
    <property type="match status" value="1"/>
</dbReference>
<evidence type="ECO:0000259" key="7">
    <source>
        <dbReference type="SMART" id="SM00387"/>
    </source>
</evidence>
<dbReference type="SUPFAM" id="SSF55874">
    <property type="entry name" value="ATPase domain of HSP90 chaperone/DNA topoisomerase II/histidine kinase"/>
    <property type="match status" value="1"/>
</dbReference>
<name>A0A7W8B2W5_STRST</name>
<sequence>MEAALQAAAWQLLTSLTQGQNALFEAAEQVRRGERVTNPFSVADPPPSHLFGEIESRARFVLAQVCQVLLETAQDFQVRTQQVLVPRTPSTEMRLLSTLALRGITHAHRALALLDAIERDEEDPSRLHELFKLDHAVTTGLRRYLEGIAVLAGMPLTGGRRPMPVQSLLMKAGEEVSDYKAVKVIPAAPGMAVHGHAGRSLVHLLAELVENGIKFSRPGAPVLVRASAVAGGLVIEVADEGLSITAGRREQLNRLLSSSQPQEVFALAEEGRIGLTVAARLARRCGVQASLHPHPEEGSSGTVARIIIPPDLLTDAPRPEPAVFTAPASAAPAPRTPTTVSAPQGTTSAGLPQRVRGSAAPGPSSRTVQSPAAGRQAPPSTATNGTEGGTPAAGPSTPASPSGPYGVAALRAGALKARAEDDATHPAQP</sequence>
<dbReference type="EC" id="2.7.13.3" evidence="2"/>
<dbReference type="AlphaFoldDB" id="A0A7W8B2W5"/>
<evidence type="ECO:0000256" key="1">
    <source>
        <dbReference type="ARBA" id="ARBA00000085"/>
    </source>
</evidence>
<evidence type="ECO:0000256" key="2">
    <source>
        <dbReference type="ARBA" id="ARBA00012438"/>
    </source>
</evidence>
<evidence type="ECO:0000313" key="9">
    <source>
        <dbReference type="Proteomes" id="UP000549009"/>
    </source>
</evidence>
<evidence type="ECO:0000256" key="3">
    <source>
        <dbReference type="ARBA" id="ARBA00022553"/>
    </source>
</evidence>
<keyword evidence="3" id="KW-0597">Phosphoprotein</keyword>
<keyword evidence="9" id="KW-1185">Reference proteome</keyword>
<accession>A0A7W8B2W5</accession>
<dbReference type="Proteomes" id="UP000549009">
    <property type="component" value="Unassembled WGS sequence"/>
</dbReference>
<feature type="region of interest" description="Disordered" evidence="6">
    <location>
        <begin position="312"/>
        <end position="429"/>
    </location>
</feature>
<gene>
    <name evidence="8" type="ORF">FHS40_008118</name>
</gene>
<evidence type="ECO:0000313" key="8">
    <source>
        <dbReference type="EMBL" id="MBB5108992.1"/>
    </source>
</evidence>
<evidence type="ECO:0000256" key="6">
    <source>
        <dbReference type="SAM" id="MobiDB-lite"/>
    </source>
</evidence>
<feature type="compositionally biased region" description="Low complexity" evidence="6">
    <location>
        <begin position="321"/>
        <end position="343"/>
    </location>
</feature>
<evidence type="ECO:0000256" key="5">
    <source>
        <dbReference type="ARBA" id="ARBA00022777"/>
    </source>
</evidence>
<dbReference type="EMBL" id="JACHJD010000022">
    <property type="protein sequence ID" value="MBB5108992.1"/>
    <property type="molecule type" value="Genomic_DNA"/>
</dbReference>
<evidence type="ECO:0000256" key="4">
    <source>
        <dbReference type="ARBA" id="ARBA00022679"/>
    </source>
</evidence>
<dbReference type="GO" id="GO:0000160">
    <property type="term" value="P:phosphorelay signal transduction system"/>
    <property type="evidence" value="ECO:0007669"/>
    <property type="project" value="TreeGrafter"/>
</dbReference>
<organism evidence="8 9">
    <name type="scientific">Streptomyces spectabilis</name>
    <dbReference type="NCBI Taxonomy" id="68270"/>
    <lineage>
        <taxon>Bacteria</taxon>
        <taxon>Bacillati</taxon>
        <taxon>Actinomycetota</taxon>
        <taxon>Actinomycetes</taxon>
        <taxon>Kitasatosporales</taxon>
        <taxon>Streptomycetaceae</taxon>
        <taxon>Streptomyces</taxon>
    </lineage>
</organism>
<dbReference type="Pfam" id="PF02518">
    <property type="entry name" value="HATPase_c"/>
    <property type="match status" value="1"/>
</dbReference>
<feature type="compositionally biased region" description="Basic and acidic residues" evidence="6">
    <location>
        <begin position="417"/>
        <end position="429"/>
    </location>
</feature>
<reference evidence="8 9" key="1">
    <citation type="submission" date="2020-08" db="EMBL/GenBank/DDBJ databases">
        <title>Genomic Encyclopedia of Type Strains, Phase III (KMG-III): the genomes of soil and plant-associated and newly described type strains.</title>
        <authorList>
            <person name="Whitman W."/>
        </authorList>
    </citation>
    <scope>NUCLEOTIDE SEQUENCE [LARGE SCALE GENOMIC DNA]</scope>
    <source>
        <strain evidence="8 9">CECT 3146</strain>
    </source>
</reference>
<keyword evidence="4" id="KW-0808">Transferase</keyword>
<keyword evidence="5 8" id="KW-0418">Kinase</keyword>
<dbReference type="InterPro" id="IPR050428">
    <property type="entry name" value="TCS_sensor_his_kinase"/>
</dbReference>
<dbReference type="RefSeq" id="WP_184925975.1">
    <property type="nucleotide sequence ID" value="NZ_BMSQ01000025.1"/>
</dbReference>
<protein>
    <recommendedName>
        <fullName evidence="2">histidine kinase</fullName>
        <ecNumber evidence="2">2.7.13.3</ecNumber>
    </recommendedName>
</protein>
<dbReference type="PANTHER" id="PTHR45436:SF5">
    <property type="entry name" value="SENSOR HISTIDINE KINASE TRCS"/>
    <property type="match status" value="1"/>
</dbReference>
<proteinExistence type="predicted"/>